<feature type="transmembrane region" description="Helical" evidence="9">
    <location>
        <begin position="200"/>
        <end position="221"/>
    </location>
</feature>
<feature type="binding site" evidence="7">
    <location>
        <position position="213"/>
    </location>
    <ligand>
        <name>Na(+)</name>
        <dbReference type="ChEBI" id="CHEBI:29101"/>
        <label>1</label>
    </ligand>
</feature>
<evidence type="ECO:0000256" key="7">
    <source>
        <dbReference type="PIRSR" id="PIRSR600175-1"/>
    </source>
</evidence>
<accession>A0A914XVJ7</accession>
<dbReference type="PANTHER" id="PTHR11616">
    <property type="entry name" value="SODIUM/CHLORIDE DEPENDENT TRANSPORTER"/>
    <property type="match status" value="1"/>
</dbReference>
<dbReference type="PROSITE" id="PS50267">
    <property type="entry name" value="NA_NEUROTRAN_SYMP_3"/>
    <property type="match status" value="1"/>
</dbReference>
<keyword evidence="6 9" id="KW-0472">Membrane</keyword>
<feature type="transmembrane region" description="Helical" evidence="9">
    <location>
        <begin position="140"/>
        <end position="166"/>
    </location>
</feature>
<dbReference type="GO" id="GO:0005332">
    <property type="term" value="F:gamma-aminobutyric acid:sodium:chloride symporter activity"/>
    <property type="evidence" value="ECO:0007669"/>
    <property type="project" value="TreeGrafter"/>
</dbReference>
<feature type="compositionally biased region" description="Low complexity" evidence="8">
    <location>
        <begin position="419"/>
        <end position="428"/>
    </location>
</feature>
<sequence length="449" mass="50072">MLYNQSASSQFFENYVLQKTDTMENFGGINWSVFAALVVVWIITALALSKGVKLIGKLAYFTATVPYIIIAILFFRSITLPGARKGLDFYLLKINFNRIFVFQSWQKAATQVCYSLAIGFGGLLTLSSHNPKSHNCLRDALILTCADGFMSIFGGTAVFSVLGFMATQQKKEIDQVIRSGTGLAFIAYPEAMNQMPYVPWLWALLFFVMLFTLGVSSQFGLAEVMCTAICDQFPKLRKRMSLVVAAVCFMLFLGGVVMTTRAGIFYFKIFNDYSASFALCIIILLEIILVCYIYGIRNYIRDLASMFGYPKNICGKILGHTGIYFRIIWCFIAPICISVLLVFMLIDQSGNVPVYGKGQDQYIFPSWSMAYGWILSVLPLIAIPVTLIANIIHLRIQNKPLKNLAISTFKNADLEESSSRSSAENSIELPLTSSNLSNKNSATKALEDR</sequence>
<feature type="transmembrane region" description="Helical" evidence="9">
    <location>
        <begin position="60"/>
        <end position="78"/>
    </location>
</feature>
<organism evidence="10 11">
    <name type="scientific">Panagrolaimus superbus</name>
    <dbReference type="NCBI Taxonomy" id="310955"/>
    <lineage>
        <taxon>Eukaryota</taxon>
        <taxon>Metazoa</taxon>
        <taxon>Ecdysozoa</taxon>
        <taxon>Nematoda</taxon>
        <taxon>Chromadorea</taxon>
        <taxon>Rhabditida</taxon>
        <taxon>Tylenchina</taxon>
        <taxon>Panagrolaimomorpha</taxon>
        <taxon>Panagrolaimoidea</taxon>
        <taxon>Panagrolaimidae</taxon>
        <taxon>Panagrolaimus</taxon>
    </lineage>
</organism>
<feature type="transmembrane region" description="Helical" evidence="9">
    <location>
        <begin position="323"/>
        <end position="346"/>
    </location>
</feature>
<feature type="region of interest" description="Disordered" evidence="8">
    <location>
        <begin position="415"/>
        <end position="449"/>
    </location>
</feature>
<feature type="transmembrane region" description="Helical" evidence="9">
    <location>
        <begin position="242"/>
        <end position="267"/>
    </location>
</feature>
<dbReference type="Proteomes" id="UP000887577">
    <property type="component" value="Unplaced"/>
</dbReference>
<feature type="compositionally biased region" description="Polar residues" evidence="8">
    <location>
        <begin position="431"/>
        <end position="443"/>
    </location>
</feature>
<dbReference type="PRINTS" id="PR00176">
    <property type="entry name" value="NANEUSMPORT"/>
</dbReference>
<comment type="subcellular location">
    <subcellularLocation>
        <location evidence="1">Membrane</location>
        <topology evidence="1">Multi-pass membrane protein</topology>
    </subcellularLocation>
</comment>
<evidence type="ECO:0000256" key="1">
    <source>
        <dbReference type="ARBA" id="ARBA00004141"/>
    </source>
</evidence>
<keyword evidence="10" id="KW-1185">Reference proteome</keyword>
<feature type="binding site" evidence="7">
    <location>
        <position position="115"/>
    </location>
    <ligand>
        <name>Na(+)</name>
        <dbReference type="ChEBI" id="CHEBI:29101"/>
        <label>1</label>
    </ligand>
</feature>
<evidence type="ECO:0000256" key="5">
    <source>
        <dbReference type="ARBA" id="ARBA00022989"/>
    </source>
</evidence>
<evidence type="ECO:0000256" key="6">
    <source>
        <dbReference type="ARBA" id="ARBA00023136"/>
    </source>
</evidence>
<evidence type="ECO:0000313" key="11">
    <source>
        <dbReference type="WBParaSite" id="PSU_v2.g10556.t1"/>
    </source>
</evidence>
<evidence type="ECO:0000313" key="10">
    <source>
        <dbReference type="Proteomes" id="UP000887577"/>
    </source>
</evidence>
<dbReference type="Pfam" id="PF00209">
    <property type="entry name" value="SNF"/>
    <property type="match status" value="1"/>
</dbReference>
<keyword evidence="3 9" id="KW-0812">Transmembrane</keyword>
<dbReference type="SUPFAM" id="SSF161070">
    <property type="entry name" value="SNF-like"/>
    <property type="match status" value="1"/>
</dbReference>
<reference evidence="11" key="1">
    <citation type="submission" date="2022-11" db="UniProtKB">
        <authorList>
            <consortium name="WormBaseParasite"/>
        </authorList>
    </citation>
    <scope>IDENTIFICATION</scope>
</reference>
<dbReference type="InterPro" id="IPR037272">
    <property type="entry name" value="SNS_sf"/>
</dbReference>
<evidence type="ECO:0000256" key="2">
    <source>
        <dbReference type="ARBA" id="ARBA00022448"/>
    </source>
</evidence>
<proteinExistence type="predicted"/>
<dbReference type="AlphaFoldDB" id="A0A914XVJ7"/>
<dbReference type="InterPro" id="IPR000175">
    <property type="entry name" value="Na/ntran_symport"/>
</dbReference>
<name>A0A914XVJ7_9BILA</name>
<keyword evidence="7" id="KW-0915">Sodium</keyword>
<protein>
    <submittedName>
        <fullName evidence="11">Uncharacterized protein</fullName>
    </submittedName>
</protein>
<dbReference type="GO" id="GO:0046872">
    <property type="term" value="F:metal ion binding"/>
    <property type="evidence" value="ECO:0007669"/>
    <property type="project" value="UniProtKB-KW"/>
</dbReference>
<dbReference type="WBParaSite" id="PSU_v2.g10556.t1">
    <property type="protein sequence ID" value="PSU_v2.g10556.t1"/>
    <property type="gene ID" value="PSU_v2.g10556"/>
</dbReference>
<keyword evidence="4" id="KW-0769">Symport</keyword>
<dbReference type="GO" id="GO:0005886">
    <property type="term" value="C:plasma membrane"/>
    <property type="evidence" value="ECO:0007669"/>
    <property type="project" value="TreeGrafter"/>
</dbReference>
<feature type="transmembrane region" description="Helical" evidence="9">
    <location>
        <begin position="273"/>
        <end position="296"/>
    </location>
</feature>
<dbReference type="PANTHER" id="PTHR11616:SF326">
    <property type="entry name" value="SODIUM-DEPENDENT TRANSPORTER SNF-5"/>
    <property type="match status" value="1"/>
</dbReference>
<keyword evidence="2" id="KW-0813">Transport</keyword>
<evidence type="ECO:0000256" key="3">
    <source>
        <dbReference type="ARBA" id="ARBA00022692"/>
    </source>
</evidence>
<feature type="transmembrane region" description="Helical" evidence="9">
    <location>
        <begin position="370"/>
        <end position="392"/>
    </location>
</feature>
<evidence type="ECO:0000256" key="8">
    <source>
        <dbReference type="SAM" id="MobiDB-lite"/>
    </source>
</evidence>
<keyword evidence="5 9" id="KW-1133">Transmembrane helix</keyword>
<evidence type="ECO:0000256" key="9">
    <source>
        <dbReference type="SAM" id="Phobius"/>
    </source>
</evidence>
<dbReference type="GO" id="GO:0043005">
    <property type="term" value="C:neuron projection"/>
    <property type="evidence" value="ECO:0007669"/>
    <property type="project" value="TreeGrafter"/>
</dbReference>
<keyword evidence="7" id="KW-0479">Metal-binding</keyword>
<evidence type="ECO:0000256" key="4">
    <source>
        <dbReference type="ARBA" id="ARBA00022847"/>
    </source>
</evidence>
<feature type="binding site" evidence="7">
    <location>
        <position position="217"/>
    </location>
    <ligand>
        <name>Na(+)</name>
        <dbReference type="ChEBI" id="CHEBI:29101"/>
        <label>1</label>
    </ligand>
</feature>
<feature type="transmembrane region" description="Helical" evidence="9">
    <location>
        <begin position="29"/>
        <end position="48"/>
    </location>
</feature>